<comment type="caution">
    <text evidence="8">The sequence shown here is derived from an EMBL/GenBank/DDBJ whole genome shotgun (WGS) entry which is preliminary data.</text>
</comment>
<dbReference type="PROSITE" id="PS50261">
    <property type="entry name" value="G_PROTEIN_RECEP_F2_4"/>
    <property type="match status" value="1"/>
</dbReference>
<accession>A0A1R2B9W0</accession>
<protein>
    <recommendedName>
        <fullName evidence="10">G-protein coupled receptors family 2 profile 2 domain-containing protein</fullName>
    </recommendedName>
</protein>
<dbReference type="InterPro" id="IPR017981">
    <property type="entry name" value="GPCR_2-like_7TM"/>
</dbReference>
<evidence type="ECO:0000256" key="4">
    <source>
        <dbReference type="ARBA" id="ARBA00023136"/>
    </source>
</evidence>
<dbReference type="OrthoDB" id="100006at2759"/>
<evidence type="ECO:0008006" key="10">
    <source>
        <dbReference type="Google" id="ProtNLM"/>
    </source>
</evidence>
<dbReference type="GO" id="GO:0007166">
    <property type="term" value="P:cell surface receptor signaling pathway"/>
    <property type="evidence" value="ECO:0007669"/>
    <property type="project" value="InterPro"/>
</dbReference>
<dbReference type="GO" id="GO:0004930">
    <property type="term" value="F:G protein-coupled receptor activity"/>
    <property type="evidence" value="ECO:0007669"/>
    <property type="project" value="TreeGrafter"/>
</dbReference>
<dbReference type="SUPFAM" id="SSF81321">
    <property type="entry name" value="Family A G protein-coupled receptor-like"/>
    <property type="match status" value="1"/>
</dbReference>
<feature type="transmembrane region" description="Helical" evidence="5">
    <location>
        <begin position="160"/>
        <end position="181"/>
    </location>
</feature>
<feature type="transmembrane region" description="Helical" evidence="5">
    <location>
        <begin position="47"/>
        <end position="64"/>
    </location>
</feature>
<dbReference type="GO" id="GO:0007189">
    <property type="term" value="P:adenylate cyclase-activating G protein-coupled receptor signaling pathway"/>
    <property type="evidence" value="ECO:0007669"/>
    <property type="project" value="TreeGrafter"/>
</dbReference>
<keyword evidence="2 5" id="KW-0812">Transmembrane</keyword>
<feature type="transmembrane region" description="Helical" evidence="5">
    <location>
        <begin position="235"/>
        <end position="255"/>
    </location>
</feature>
<reference evidence="8 9" key="1">
    <citation type="submission" date="2016-11" db="EMBL/GenBank/DDBJ databases">
        <title>The macronuclear genome of Stentor coeruleus: a giant cell with tiny introns.</title>
        <authorList>
            <person name="Slabodnick M."/>
            <person name="Ruby J.G."/>
            <person name="Reiff S.B."/>
            <person name="Swart E.C."/>
            <person name="Gosai S."/>
            <person name="Prabakaran S."/>
            <person name="Witkowska E."/>
            <person name="Larue G.E."/>
            <person name="Fisher S."/>
            <person name="Freeman R.M."/>
            <person name="Gunawardena J."/>
            <person name="Chu W."/>
            <person name="Stover N.A."/>
            <person name="Gregory B.D."/>
            <person name="Nowacki M."/>
            <person name="Derisi J."/>
            <person name="Roy S.W."/>
            <person name="Marshall W.F."/>
            <person name="Sood P."/>
        </authorList>
    </citation>
    <scope>NUCLEOTIDE SEQUENCE [LARGE SCALE GENOMIC DNA]</scope>
    <source>
        <strain evidence="8">WM001</strain>
    </source>
</reference>
<sequence length="310" mass="35477">MTCLLDYHNPQFYYPHLACGILSALGSLFIIFIYILTPRIQIYSYKLIAHLAFAQFLSSIDFLLPCNITQDNPSICILIGLIVNSGQIMSILWMTCIAITIYQVIMYSIVIFEKHEKYWVLASWLVVPLLNCIPIITQSFVPVGSTCTYSVNLIGTIERILIFFVPIWVFLILTLYCYWKIFSQAKTLEEVSKHSSIIKRLMYYPIIMVINALILTVSRLLTYMLDDCMLKTADFFMYIFVALNGFINFIIFVLSPNIYGIIFERTKGLNNNSLSEDLSEGSSLNLLFDEAGEGKTKSRMISINNINVET</sequence>
<evidence type="ECO:0000313" key="9">
    <source>
        <dbReference type="Proteomes" id="UP000187209"/>
    </source>
</evidence>
<dbReference type="PROSITE" id="PS50262">
    <property type="entry name" value="G_PROTEIN_RECEP_F1_2"/>
    <property type="match status" value="1"/>
</dbReference>
<dbReference type="InterPro" id="IPR022343">
    <property type="entry name" value="GCR1-cAMP_receptor"/>
</dbReference>
<feature type="transmembrane region" description="Helical" evidence="5">
    <location>
        <begin position="91"/>
        <end position="112"/>
    </location>
</feature>
<keyword evidence="9" id="KW-1185">Reference proteome</keyword>
<gene>
    <name evidence="8" type="ORF">SteCoe_27718</name>
</gene>
<keyword evidence="4 5" id="KW-0472">Membrane</keyword>
<feature type="domain" description="G-protein coupled receptors family 2 profile 2" evidence="6">
    <location>
        <begin position="12"/>
        <end position="256"/>
    </location>
</feature>
<evidence type="ECO:0000313" key="8">
    <source>
        <dbReference type="EMBL" id="OMJ73554.1"/>
    </source>
</evidence>
<organism evidence="8 9">
    <name type="scientific">Stentor coeruleus</name>
    <dbReference type="NCBI Taxonomy" id="5963"/>
    <lineage>
        <taxon>Eukaryota</taxon>
        <taxon>Sar</taxon>
        <taxon>Alveolata</taxon>
        <taxon>Ciliophora</taxon>
        <taxon>Postciliodesmatophora</taxon>
        <taxon>Heterotrichea</taxon>
        <taxon>Heterotrichida</taxon>
        <taxon>Stentoridae</taxon>
        <taxon>Stentor</taxon>
    </lineage>
</organism>
<dbReference type="InterPro" id="IPR017452">
    <property type="entry name" value="GPCR_Rhodpsn_7TM"/>
</dbReference>
<evidence type="ECO:0000259" key="6">
    <source>
        <dbReference type="PROSITE" id="PS50261"/>
    </source>
</evidence>
<dbReference type="AlphaFoldDB" id="A0A1R2B9W0"/>
<dbReference type="PANTHER" id="PTHR23112">
    <property type="entry name" value="G PROTEIN-COUPLED RECEPTOR 157-RELATED"/>
    <property type="match status" value="1"/>
</dbReference>
<feature type="transmembrane region" description="Helical" evidence="5">
    <location>
        <begin position="119"/>
        <end position="140"/>
    </location>
</feature>
<evidence type="ECO:0000256" key="3">
    <source>
        <dbReference type="ARBA" id="ARBA00022989"/>
    </source>
</evidence>
<name>A0A1R2B9W0_9CILI</name>
<dbReference type="GO" id="GO:0005886">
    <property type="term" value="C:plasma membrane"/>
    <property type="evidence" value="ECO:0007669"/>
    <property type="project" value="TreeGrafter"/>
</dbReference>
<dbReference type="Gene3D" id="1.20.1070.10">
    <property type="entry name" value="Rhodopsin 7-helix transmembrane proteins"/>
    <property type="match status" value="1"/>
</dbReference>
<dbReference type="PRINTS" id="PR02001">
    <property type="entry name" value="GCR1CAMPR"/>
</dbReference>
<dbReference type="EMBL" id="MPUH01000813">
    <property type="protein sequence ID" value="OMJ73554.1"/>
    <property type="molecule type" value="Genomic_DNA"/>
</dbReference>
<evidence type="ECO:0000256" key="1">
    <source>
        <dbReference type="ARBA" id="ARBA00004141"/>
    </source>
</evidence>
<dbReference type="PANTHER" id="PTHR23112:SF0">
    <property type="entry name" value="TRANSMEMBRANE PROTEIN 116"/>
    <property type="match status" value="1"/>
</dbReference>
<feature type="transmembrane region" description="Helical" evidence="5">
    <location>
        <begin position="201"/>
        <end position="223"/>
    </location>
</feature>
<comment type="subcellular location">
    <subcellularLocation>
        <location evidence="1">Membrane</location>
        <topology evidence="1">Multi-pass membrane protein</topology>
    </subcellularLocation>
</comment>
<evidence type="ECO:0000256" key="2">
    <source>
        <dbReference type="ARBA" id="ARBA00022692"/>
    </source>
</evidence>
<proteinExistence type="predicted"/>
<keyword evidence="3 5" id="KW-1133">Transmembrane helix</keyword>
<evidence type="ECO:0000256" key="5">
    <source>
        <dbReference type="SAM" id="Phobius"/>
    </source>
</evidence>
<feature type="domain" description="G-protein coupled receptors family 1 profile" evidence="7">
    <location>
        <begin position="26"/>
        <end position="259"/>
    </location>
</feature>
<dbReference type="Proteomes" id="UP000187209">
    <property type="component" value="Unassembled WGS sequence"/>
</dbReference>
<evidence type="ECO:0000259" key="7">
    <source>
        <dbReference type="PROSITE" id="PS50262"/>
    </source>
</evidence>
<feature type="transmembrane region" description="Helical" evidence="5">
    <location>
        <begin position="12"/>
        <end position="35"/>
    </location>
</feature>